<gene>
    <name evidence="14" type="ORF">P170DRAFT_419063</name>
</gene>
<keyword evidence="9" id="KW-0119">Carbohydrate metabolism</keyword>
<evidence type="ECO:0000313" key="15">
    <source>
        <dbReference type="Proteomes" id="UP000234275"/>
    </source>
</evidence>
<comment type="caution">
    <text evidence="14">The sequence shown here is derived from an EMBL/GenBank/DDBJ whole genome shotgun (WGS) entry which is preliminary data.</text>
</comment>
<dbReference type="InterPro" id="IPR036881">
    <property type="entry name" value="Glyco_hydro_3_C_sf"/>
</dbReference>
<evidence type="ECO:0000256" key="1">
    <source>
        <dbReference type="ARBA" id="ARBA00000448"/>
    </source>
</evidence>
<dbReference type="Pfam" id="PF14310">
    <property type="entry name" value="Fn3-like"/>
    <property type="match status" value="1"/>
</dbReference>
<dbReference type="InterPro" id="IPR017853">
    <property type="entry name" value="GH"/>
</dbReference>
<evidence type="ECO:0000256" key="3">
    <source>
        <dbReference type="ARBA" id="ARBA00005336"/>
    </source>
</evidence>
<keyword evidence="7" id="KW-0136">Cellulose degradation</keyword>
<dbReference type="STRING" id="1392250.A0A2I2FRG7"/>
<evidence type="ECO:0000256" key="5">
    <source>
        <dbReference type="ARBA" id="ARBA00022729"/>
    </source>
</evidence>
<evidence type="ECO:0000256" key="9">
    <source>
        <dbReference type="ARBA" id="ARBA00023277"/>
    </source>
</evidence>
<evidence type="ECO:0000256" key="2">
    <source>
        <dbReference type="ARBA" id="ARBA00004987"/>
    </source>
</evidence>
<name>A0A2I2FRG7_9EURO</name>
<feature type="chain" id="PRO_5014197826" description="beta-glucosidase" evidence="12">
    <location>
        <begin position="22"/>
        <end position="778"/>
    </location>
</feature>
<dbReference type="PRINTS" id="PR00133">
    <property type="entry name" value="GLHYDRLASE3"/>
</dbReference>
<feature type="domain" description="Fibronectin type III-like" evidence="13">
    <location>
        <begin position="697"/>
        <end position="766"/>
    </location>
</feature>
<keyword evidence="6" id="KW-0378">Hydrolase</keyword>
<dbReference type="InterPro" id="IPR026891">
    <property type="entry name" value="Fn3-like"/>
</dbReference>
<dbReference type="Pfam" id="PF01915">
    <property type="entry name" value="Glyco_hydro_3_C"/>
    <property type="match status" value="1"/>
</dbReference>
<dbReference type="RefSeq" id="XP_024698530.1">
    <property type="nucleotide sequence ID" value="XM_024847261.1"/>
</dbReference>
<evidence type="ECO:0000256" key="7">
    <source>
        <dbReference type="ARBA" id="ARBA00023001"/>
    </source>
</evidence>
<evidence type="ECO:0000313" key="14">
    <source>
        <dbReference type="EMBL" id="PLB43228.1"/>
    </source>
</evidence>
<dbReference type="Gene3D" id="3.20.20.300">
    <property type="entry name" value="Glycoside hydrolase, family 3, N-terminal domain"/>
    <property type="match status" value="1"/>
</dbReference>
<dbReference type="EMBL" id="MSFO01000011">
    <property type="protein sequence ID" value="PLB43228.1"/>
    <property type="molecule type" value="Genomic_DNA"/>
</dbReference>
<dbReference type="VEuPathDB" id="FungiDB:P170DRAFT_419063"/>
<comment type="catalytic activity">
    <reaction evidence="1">
        <text>Hydrolysis of terminal, non-reducing beta-D-glucosyl residues with release of beta-D-glucose.</text>
        <dbReference type="EC" id="3.2.1.21"/>
    </reaction>
</comment>
<dbReference type="PANTHER" id="PTHR30620">
    <property type="entry name" value="PERIPLASMIC BETA-GLUCOSIDASE-RELATED"/>
    <property type="match status" value="1"/>
</dbReference>
<evidence type="ECO:0000256" key="10">
    <source>
        <dbReference type="ARBA" id="ARBA00023295"/>
    </source>
</evidence>
<sequence>MVAGLFSKGLLLLGLCSLGAAQNGSKPLYKNPNAPVNDRVDDLLGRMTVEDKMGQLIQGDITNWMDADTGEFNYTGLVENMKWKAGMFYVGYPVPWDWIATNVKRAQDYLVHNTTLGIPAFVQTESIHGFLIGNATIYNSPIGYGCSFNRDLIYKMGRLISQEALALGVNQLFAPVVDLARELRFGRVEETFGEDPYLAGEIGYYYTKGIQSLNVSAQVKHFAGFSQPEQGLNTAPVHGGERYLRTTWLPPFKRAIIDAGAWSVMSAYHSYDGIPAISNHHVLTEILREEWGYEYFVISDAGATDRVCNAFHLCQSNPIDMDAVTLSVLPAGNDVEMGGGSFNFRKIPELVESGKLDIDTVDTAVKRVLKAKFEMGLFENPYPGAPQSEWKKLIHSKEAVDLARKIDQESIVLLENHDNILPLKKGGDIAVIGPMAHGYMNYGDYVVYESQYRGVTPLDGIKKAVGKKANVHYAKGCERWSNDESGFQEAVDAAKKSDVAVVVVGTWSRDQKELWAGLNATTGEHVDVNSLSLVGAQSSLIKAITATGVPTIVVLSTGKPVTETWLSSNTSALIQQFYPSEEGGHALASVLFGDYNPSGKLSVSFPRYVGDLPIYYDYLNSARTIGDAGQIHDNGTLEFGHQYVLGSPLAWYPFGHGKSYSEFEYSDVRVSKTNVTDADTVTVSVKVKNTSKVKGTEVVQVYIQDEFASVVVPNKELKGFEKVVIGAGKTKTVKIPIKVGDLGVWDVKMKYVVEPGKFIAWVGSSSEDIRGNATFWVR</sequence>
<keyword evidence="11" id="KW-0624">Polysaccharide degradation</keyword>
<dbReference type="OrthoDB" id="2123594at2759"/>
<comment type="pathway">
    <text evidence="2">Glycan metabolism; cellulose degradation.</text>
</comment>
<dbReference type="SUPFAM" id="SSF52279">
    <property type="entry name" value="Beta-D-glucan exohydrolase, C-terminal domain"/>
    <property type="match status" value="1"/>
</dbReference>
<reference evidence="14 15" key="1">
    <citation type="submission" date="2016-12" db="EMBL/GenBank/DDBJ databases">
        <title>The genomes of Aspergillus section Nigri reveals drivers in fungal speciation.</title>
        <authorList>
            <consortium name="DOE Joint Genome Institute"/>
            <person name="Vesth T.C."/>
            <person name="Nybo J."/>
            <person name="Theobald S."/>
            <person name="Brandl J."/>
            <person name="Frisvad J.C."/>
            <person name="Nielsen K.F."/>
            <person name="Lyhne E.K."/>
            <person name="Kogle M.E."/>
            <person name="Kuo A."/>
            <person name="Riley R."/>
            <person name="Clum A."/>
            <person name="Nolan M."/>
            <person name="Lipzen A."/>
            <person name="Salamov A."/>
            <person name="Henrissat B."/>
            <person name="Wiebenga A."/>
            <person name="De Vries R.P."/>
            <person name="Grigoriev I.V."/>
            <person name="Mortensen U.H."/>
            <person name="Andersen M.R."/>
            <person name="Baker S.E."/>
        </authorList>
    </citation>
    <scope>NUCLEOTIDE SEQUENCE [LARGE SCALE GENOMIC DNA]</scope>
    <source>
        <strain evidence="14 15">IBT 23096</strain>
    </source>
</reference>
<keyword evidence="10" id="KW-0326">Glycosidase</keyword>
<dbReference type="EC" id="3.2.1.21" evidence="4"/>
<evidence type="ECO:0000256" key="12">
    <source>
        <dbReference type="SAM" id="SignalP"/>
    </source>
</evidence>
<proteinExistence type="inferred from homology"/>
<evidence type="ECO:0000259" key="13">
    <source>
        <dbReference type="SMART" id="SM01217"/>
    </source>
</evidence>
<dbReference type="Gene3D" id="2.60.40.10">
    <property type="entry name" value="Immunoglobulins"/>
    <property type="match status" value="1"/>
</dbReference>
<dbReference type="InterPro" id="IPR002772">
    <property type="entry name" value="Glyco_hydro_3_C"/>
</dbReference>
<dbReference type="InterPro" id="IPR036962">
    <property type="entry name" value="Glyco_hydro_3_N_sf"/>
</dbReference>
<comment type="similarity">
    <text evidence="3">Belongs to the glycosyl hydrolase 3 family.</text>
</comment>
<dbReference type="FunFam" id="3.20.20.300:FF:000007">
    <property type="entry name" value="Lysosomal beta glucosidase"/>
    <property type="match status" value="1"/>
</dbReference>
<dbReference type="GO" id="GO:0008422">
    <property type="term" value="F:beta-glucosidase activity"/>
    <property type="evidence" value="ECO:0007669"/>
    <property type="project" value="UniProtKB-EC"/>
</dbReference>
<dbReference type="InterPro" id="IPR013783">
    <property type="entry name" value="Ig-like_fold"/>
</dbReference>
<dbReference type="FunFam" id="3.40.50.1700:FF:000009">
    <property type="entry name" value="Periplasmic beta-glucosidase"/>
    <property type="match status" value="1"/>
</dbReference>
<accession>A0A2I2FRG7</accession>
<dbReference type="InterPro" id="IPR001764">
    <property type="entry name" value="Glyco_hydro_3_N"/>
</dbReference>
<dbReference type="GO" id="GO:0030245">
    <property type="term" value="P:cellulose catabolic process"/>
    <property type="evidence" value="ECO:0007669"/>
    <property type="project" value="UniProtKB-KW"/>
</dbReference>
<evidence type="ECO:0000256" key="11">
    <source>
        <dbReference type="ARBA" id="ARBA00023326"/>
    </source>
</evidence>
<dbReference type="InterPro" id="IPR051915">
    <property type="entry name" value="Cellulose_Degrad_GH3"/>
</dbReference>
<dbReference type="SUPFAM" id="SSF51445">
    <property type="entry name" value="(Trans)glycosidases"/>
    <property type="match status" value="1"/>
</dbReference>
<protein>
    <recommendedName>
        <fullName evidence="4">beta-glucosidase</fullName>
        <ecNumber evidence="4">3.2.1.21</ecNumber>
    </recommendedName>
</protein>
<feature type="signal peptide" evidence="12">
    <location>
        <begin position="1"/>
        <end position="21"/>
    </location>
</feature>
<dbReference type="Proteomes" id="UP000234275">
    <property type="component" value="Unassembled WGS sequence"/>
</dbReference>
<keyword evidence="5 12" id="KW-0732">Signal</keyword>
<dbReference type="SMART" id="SM01217">
    <property type="entry name" value="Fn3_like"/>
    <property type="match status" value="1"/>
</dbReference>
<keyword evidence="15" id="KW-1185">Reference proteome</keyword>
<dbReference type="PANTHER" id="PTHR30620:SF117">
    <property type="entry name" value="BETA-1,4-XYLOSIDASE (EUROFUNG)"/>
    <property type="match status" value="1"/>
</dbReference>
<evidence type="ECO:0000256" key="8">
    <source>
        <dbReference type="ARBA" id="ARBA00023180"/>
    </source>
</evidence>
<keyword evidence="8" id="KW-0325">Glycoprotein</keyword>
<dbReference type="GeneID" id="36554960"/>
<organism evidence="14 15">
    <name type="scientific">Aspergillus steynii IBT 23096</name>
    <dbReference type="NCBI Taxonomy" id="1392250"/>
    <lineage>
        <taxon>Eukaryota</taxon>
        <taxon>Fungi</taxon>
        <taxon>Dikarya</taxon>
        <taxon>Ascomycota</taxon>
        <taxon>Pezizomycotina</taxon>
        <taxon>Eurotiomycetes</taxon>
        <taxon>Eurotiomycetidae</taxon>
        <taxon>Eurotiales</taxon>
        <taxon>Aspergillaceae</taxon>
        <taxon>Aspergillus</taxon>
        <taxon>Aspergillus subgen. Circumdati</taxon>
    </lineage>
</organism>
<dbReference type="AlphaFoldDB" id="A0A2I2FRG7"/>
<dbReference type="Gene3D" id="3.40.50.1700">
    <property type="entry name" value="Glycoside hydrolase family 3 C-terminal domain"/>
    <property type="match status" value="1"/>
</dbReference>
<dbReference type="FunFam" id="2.60.40.10:FF:000495">
    <property type="entry name" value="Periplasmic beta-glucosidase"/>
    <property type="match status" value="1"/>
</dbReference>
<evidence type="ECO:0000256" key="6">
    <source>
        <dbReference type="ARBA" id="ARBA00022801"/>
    </source>
</evidence>
<dbReference type="Pfam" id="PF00933">
    <property type="entry name" value="Glyco_hydro_3"/>
    <property type="match status" value="1"/>
</dbReference>
<evidence type="ECO:0000256" key="4">
    <source>
        <dbReference type="ARBA" id="ARBA00012744"/>
    </source>
</evidence>